<dbReference type="SUPFAM" id="SSF56935">
    <property type="entry name" value="Porins"/>
    <property type="match status" value="1"/>
</dbReference>
<dbReference type="InterPro" id="IPR010949">
    <property type="entry name" value="TonB_Hb/transfer/lactofer_rcpt"/>
</dbReference>
<dbReference type="AlphaFoldDB" id="A0A5C5U6A6"/>
<keyword evidence="3 11" id="KW-0813">Transport</keyword>
<dbReference type="GO" id="GO:0044718">
    <property type="term" value="P:siderophore transmembrane transport"/>
    <property type="evidence" value="ECO:0007669"/>
    <property type="project" value="TreeGrafter"/>
</dbReference>
<comment type="subcellular location">
    <subcellularLocation>
        <location evidence="1 11">Cell outer membrane</location>
        <topology evidence="1 11">Multi-pass membrane protein</topology>
    </subcellularLocation>
</comment>
<evidence type="ECO:0000259" key="15">
    <source>
        <dbReference type="Pfam" id="PF00593"/>
    </source>
</evidence>
<feature type="domain" description="TonB-dependent receptor-like beta-barrel" evidence="15">
    <location>
        <begin position="275"/>
        <end position="704"/>
    </location>
</feature>
<dbReference type="GO" id="GO:0009279">
    <property type="term" value="C:cell outer membrane"/>
    <property type="evidence" value="ECO:0007669"/>
    <property type="project" value="UniProtKB-SubCell"/>
</dbReference>
<dbReference type="PANTHER" id="PTHR30069:SF29">
    <property type="entry name" value="HEMOGLOBIN AND HEMOGLOBIN-HAPTOGLOBIN-BINDING PROTEIN 1-RELATED"/>
    <property type="match status" value="1"/>
</dbReference>
<comment type="similarity">
    <text evidence="2">Belongs to the TonB-dependent receptor family. Hemoglobin/haptoglobin binding protein subfamily.</text>
</comment>
<evidence type="ECO:0000256" key="4">
    <source>
        <dbReference type="ARBA" id="ARBA00022452"/>
    </source>
</evidence>
<feature type="region of interest" description="Disordered" evidence="13">
    <location>
        <begin position="219"/>
        <end position="239"/>
    </location>
</feature>
<evidence type="ECO:0000313" key="18">
    <source>
        <dbReference type="Proteomes" id="UP000319980"/>
    </source>
</evidence>
<protein>
    <submittedName>
        <fullName evidence="17">TonB-dependent hemoglobin/transferrin/lactoferrin family receptor</fullName>
    </submittedName>
</protein>
<dbReference type="Pfam" id="PF00593">
    <property type="entry name" value="TonB_dep_Rec_b-barrel"/>
    <property type="match status" value="1"/>
</dbReference>
<dbReference type="InterPro" id="IPR039426">
    <property type="entry name" value="TonB-dep_rcpt-like"/>
</dbReference>
<evidence type="ECO:0000256" key="5">
    <source>
        <dbReference type="ARBA" id="ARBA00022692"/>
    </source>
</evidence>
<evidence type="ECO:0000256" key="8">
    <source>
        <dbReference type="ARBA" id="ARBA00023136"/>
    </source>
</evidence>
<dbReference type="InterPro" id="IPR000531">
    <property type="entry name" value="Beta-barrel_TonB"/>
</dbReference>
<dbReference type="Gene3D" id="2.40.170.20">
    <property type="entry name" value="TonB-dependent receptor, beta-barrel domain"/>
    <property type="match status" value="1"/>
</dbReference>
<dbReference type="NCBIfam" id="TIGR01785">
    <property type="entry name" value="TonB-hemin"/>
    <property type="match status" value="1"/>
</dbReference>
<dbReference type="InterPro" id="IPR012910">
    <property type="entry name" value="Plug_dom"/>
</dbReference>
<feature type="chain" id="PRO_5022849342" evidence="14">
    <location>
        <begin position="21"/>
        <end position="743"/>
    </location>
</feature>
<dbReference type="Gene3D" id="2.170.130.10">
    <property type="entry name" value="TonB-dependent receptor, plug domain"/>
    <property type="match status" value="1"/>
</dbReference>
<sequence>MRPTLLAAALVAALPRIALAETATDTAVPADAADFDRVVVTATRTERAITDVPNTVDVVTRERMDELLVRDLRDLFRYEPGITVSENFGRFGIGDIRIRGLGGNRVRIQTDGIVVSDAFSIGSFSNANRNFVDLDTLKRVEVVRGPTSSLYGSDALGGTVSFITKDPSDYLEAGKDAYFGFKLGFESDWNGLSGGATAAFGGERWSGMVAVNHRQGQETENMGEVGGTGSARTQPNPQERDGRSLLAKLVYAPSQQQRFRLTVEGNEDIADTDMLTSQGFQALTGATNTRVAAHDKQTRARVSFAHEIDGLDGFADAIDWQVYRQDSETTQYTIEERTLPAPTLRDIRERSFNFDQRLYGLQLNFRKALGDAVVHDLAWGLDVSRTETKQKRDGLRTFPLTGVQTPSMPPDDFPVRDFPVSKTTTAALYLQDEVAFADGAFRLVPALRVDYYDLEPELDGIFAGDNPGVAVAGLTETSVSPKLGMVWHFSDGWSLFGGYARGFRSPPYADVNIGFTNVMFGYTAIANPDLKPETSDGLELGLRYSGDAVHASLSGYYNRYEDFIESFRFIGFNDEGLMLYQSQNVAEARIHGVELKAGVDLGAFSEAMAGWSLRGAAAWSRGDDRTDDVPLDSVDPLTATLGLAYDSDGWGAELAGRFVGRRDRMSPPPAGVTYFESPGYGVLDLYAHWTFAPGARVNVGVFNLADKRYWPSGSVPLVSSSSATVDRYTAPGRNLAASLSIDW</sequence>
<evidence type="ECO:0000256" key="11">
    <source>
        <dbReference type="PROSITE-ProRule" id="PRU01360"/>
    </source>
</evidence>
<feature type="signal peptide" evidence="14">
    <location>
        <begin position="1"/>
        <end position="20"/>
    </location>
</feature>
<organism evidence="17 18">
    <name type="scientific">Luteimonas marina</name>
    <dbReference type="NCBI Taxonomy" id="488485"/>
    <lineage>
        <taxon>Bacteria</taxon>
        <taxon>Pseudomonadati</taxon>
        <taxon>Pseudomonadota</taxon>
        <taxon>Gammaproteobacteria</taxon>
        <taxon>Lysobacterales</taxon>
        <taxon>Lysobacteraceae</taxon>
        <taxon>Luteimonas</taxon>
    </lineage>
</organism>
<keyword evidence="18" id="KW-1185">Reference proteome</keyword>
<evidence type="ECO:0000256" key="3">
    <source>
        <dbReference type="ARBA" id="ARBA00022448"/>
    </source>
</evidence>
<dbReference type="CDD" id="cd01347">
    <property type="entry name" value="ligand_gated_channel"/>
    <property type="match status" value="1"/>
</dbReference>
<dbReference type="InterPro" id="IPR011276">
    <property type="entry name" value="TonB_haem/Hb_rcpt"/>
</dbReference>
<evidence type="ECO:0000256" key="1">
    <source>
        <dbReference type="ARBA" id="ARBA00004571"/>
    </source>
</evidence>
<dbReference type="Proteomes" id="UP000319980">
    <property type="component" value="Unassembled WGS sequence"/>
</dbReference>
<dbReference type="NCBIfam" id="TIGR01786">
    <property type="entry name" value="TonB-hemlactrns"/>
    <property type="match status" value="1"/>
</dbReference>
<keyword evidence="5 11" id="KW-0812">Transmembrane</keyword>
<keyword evidence="9 17" id="KW-0675">Receptor</keyword>
<gene>
    <name evidence="17" type="ORF">FQY83_07190</name>
</gene>
<evidence type="ECO:0000256" key="2">
    <source>
        <dbReference type="ARBA" id="ARBA00008143"/>
    </source>
</evidence>
<dbReference type="InterPro" id="IPR036942">
    <property type="entry name" value="Beta-barrel_TonB_sf"/>
</dbReference>
<name>A0A5C5U6A6_9GAMM</name>
<evidence type="ECO:0000256" key="9">
    <source>
        <dbReference type="ARBA" id="ARBA00023170"/>
    </source>
</evidence>
<reference evidence="17 18" key="1">
    <citation type="journal article" date="2008" name="Int. J. Syst. Evol. Microbiol.">
        <title>Luteimonas marina sp. nov., isolated from seawater.</title>
        <authorList>
            <person name="Baik K.S."/>
            <person name="Park S.C."/>
            <person name="Kim M.S."/>
            <person name="Kim E.M."/>
            <person name="Park C."/>
            <person name="Chun J."/>
            <person name="Seong C.N."/>
        </authorList>
    </citation>
    <scope>NUCLEOTIDE SEQUENCE [LARGE SCALE GENOMIC DNA]</scope>
    <source>
        <strain evidence="17 18">FR1330</strain>
    </source>
</reference>
<evidence type="ECO:0000313" key="17">
    <source>
        <dbReference type="EMBL" id="TWT21142.1"/>
    </source>
</evidence>
<keyword evidence="7 12" id="KW-0798">TonB box</keyword>
<keyword evidence="6 14" id="KW-0732">Signal</keyword>
<dbReference type="PROSITE" id="PS52016">
    <property type="entry name" value="TONB_DEPENDENT_REC_3"/>
    <property type="match status" value="1"/>
</dbReference>
<evidence type="ECO:0000256" key="12">
    <source>
        <dbReference type="RuleBase" id="RU003357"/>
    </source>
</evidence>
<dbReference type="GO" id="GO:0015344">
    <property type="term" value="F:siderophore uptake transmembrane transporter activity"/>
    <property type="evidence" value="ECO:0007669"/>
    <property type="project" value="TreeGrafter"/>
</dbReference>
<feature type="domain" description="TonB-dependent receptor plug" evidence="16">
    <location>
        <begin position="50"/>
        <end position="159"/>
    </location>
</feature>
<keyword evidence="4 11" id="KW-1134">Transmembrane beta strand</keyword>
<evidence type="ECO:0000256" key="14">
    <source>
        <dbReference type="SAM" id="SignalP"/>
    </source>
</evidence>
<evidence type="ECO:0000259" key="16">
    <source>
        <dbReference type="Pfam" id="PF07715"/>
    </source>
</evidence>
<keyword evidence="10 11" id="KW-0998">Cell outer membrane</keyword>
<evidence type="ECO:0000256" key="10">
    <source>
        <dbReference type="ARBA" id="ARBA00023237"/>
    </source>
</evidence>
<dbReference type="EMBL" id="VOHK01000003">
    <property type="protein sequence ID" value="TWT21142.1"/>
    <property type="molecule type" value="Genomic_DNA"/>
</dbReference>
<evidence type="ECO:0000256" key="7">
    <source>
        <dbReference type="ARBA" id="ARBA00023077"/>
    </source>
</evidence>
<dbReference type="OrthoDB" id="9764669at2"/>
<dbReference type="Pfam" id="PF07715">
    <property type="entry name" value="Plug"/>
    <property type="match status" value="1"/>
</dbReference>
<dbReference type="PANTHER" id="PTHR30069">
    <property type="entry name" value="TONB-DEPENDENT OUTER MEMBRANE RECEPTOR"/>
    <property type="match status" value="1"/>
</dbReference>
<comment type="caution">
    <text evidence="17">The sequence shown here is derived from an EMBL/GenBank/DDBJ whole genome shotgun (WGS) entry which is preliminary data.</text>
</comment>
<evidence type="ECO:0000256" key="13">
    <source>
        <dbReference type="SAM" id="MobiDB-lite"/>
    </source>
</evidence>
<proteinExistence type="inferred from homology"/>
<accession>A0A5C5U6A6</accession>
<dbReference type="RefSeq" id="WP_146386585.1">
    <property type="nucleotide sequence ID" value="NZ_VOHK01000003.1"/>
</dbReference>
<keyword evidence="8 11" id="KW-0472">Membrane</keyword>
<dbReference type="InterPro" id="IPR037066">
    <property type="entry name" value="Plug_dom_sf"/>
</dbReference>
<dbReference type="GO" id="GO:0015232">
    <property type="term" value="F:heme transmembrane transporter activity"/>
    <property type="evidence" value="ECO:0007669"/>
    <property type="project" value="InterPro"/>
</dbReference>
<evidence type="ECO:0000256" key="6">
    <source>
        <dbReference type="ARBA" id="ARBA00022729"/>
    </source>
</evidence>